<protein>
    <recommendedName>
        <fullName evidence="2">methionyl-tRNA formyltransferase</fullName>
        <ecNumber evidence="2">2.1.2.9</ecNumber>
    </recommendedName>
</protein>
<dbReference type="InterPro" id="IPR002376">
    <property type="entry name" value="Formyl_transf_N"/>
</dbReference>
<dbReference type="GO" id="GO:0004479">
    <property type="term" value="F:methionyl-tRNA formyltransferase activity"/>
    <property type="evidence" value="ECO:0007669"/>
    <property type="project" value="UniProtKB-EC"/>
</dbReference>
<dbReference type="Pfam" id="PF00551">
    <property type="entry name" value="Formyl_trans_N"/>
    <property type="match status" value="1"/>
</dbReference>
<evidence type="ECO:0000256" key="3">
    <source>
        <dbReference type="ARBA" id="ARBA00022679"/>
    </source>
</evidence>
<dbReference type="PROSITE" id="PS00373">
    <property type="entry name" value="GART"/>
    <property type="match status" value="1"/>
</dbReference>
<dbReference type="InterPro" id="IPR001555">
    <property type="entry name" value="GART_AS"/>
</dbReference>
<dbReference type="EC" id="2.1.2.9" evidence="2"/>
<dbReference type="FunFam" id="3.40.50.170:FF:000003">
    <property type="entry name" value="Methionyl-tRNA formyltransferase"/>
    <property type="match status" value="1"/>
</dbReference>
<dbReference type="InterPro" id="IPR041711">
    <property type="entry name" value="Met-tRNA-FMT_N"/>
</dbReference>
<dbReference type="FunFam" id="3.40.50.12230:FF:000001">
    <property type="entry name" value="Methionyl-tRNA formyltransferase"/>
    <property type="match status" value="1"/>
</dbReference>
<evidence type="ECO:0000259" key="6">
    <source>
        <dbReference type="Pfam" id="PF02911"/>
    </source>
</evidence>
<evidence type="ECO:0000313" key="7">
    <source>
        <dbReference type="EMBL" id="VAW87460.1"/>
    </source>
</evidence>
<dbReference type="InterPro" id="IPR005793">
    <property type="entry name" value="Formyl_trans_C"/>
</dbReference>
<accession>A0A3B0ZEM0</accession>
<dbReference type="InterPro" id="IPR044135">
    <property type="entry name" value="Met-tRNA-FMT_C"/>
</dbReference>
<dbReference type="CDD" id="cd08646">
    <property type="entry name" value="FMT_core_Met-tRNA-FMT_N"/>
    <property type="match status" value="1"/>
</dbReference>
<dbReference type="InterPro" id="IPR037022">
    <property type="entry name" value="Formyl_trans_C_sf"/>
</dbReference>
<dbReference type="HAMAP" id="MF_00182">
    <property type="entry name" value="Formyl_trans"/>
    <property type="match status" value="1"/>
</dbReference>
<dbReference type="Gene3D" id="3.10.25.10">
    <property type="entry name" value="Formyl transferase, C-terminal domain"/>
    <property type="match status" value="1"/>
</dbReference>
<evidence type="ECO:0000256" key="1">
    <source>
        <dbReference type="ARBA" id="ARBA00010699"/>
    </source>
</evidence>
<evidence type="ECO:0000256" key="4">
    <source>
        <dbReference type="ARBA" id="ARBA00022917"/>
    </source>
</evidence>
<dbReference type="GO" id="GO:0005829">
    <property type="term" value="C:cytosol"/>
    <property type="evidence" value="ECO:0007669"/>
    <property type="project" value="TreeGrafter"/>
</dbReference>
<gene>
    <name evidence="7" type="ORF">MNBD_GAMMA18-289</name>
</gene>
<dbReference type="SUPFAM" id="SSF50486">
    <property type="entry name" value="FMT C-terminal domain-like"/>
    <property type="match status" value="1"/>
</dbReference>
<dbReference type="Gene3D" id="3.40.50.170">
    <property type="entry name" value="Formyl transferase, N-terminal domain"/>
    <property type="match status" value="1"/>
</dbReference>
<dbReference type="CDD" id="cd08704">
    <property type="entry name" value="Met_tRNA_FMT_C"/>
    <property type="match status" value="1"/>
</dbReference>
<reference evidence="7" key="1">
    <citation type="submission" date="2018-06" db="EMBL/GenBank/DDBJ databases">
        <authorList>
            <person name="Zhirakovskaya E."/>
        </authorList>
    </citation>
    <scope>NUCLEOTIDE SEQUENCE</scope>
</reference>
<evidence type="ECO:0000259" key="5">
    <source>
        <dbReference type="Pfam" id="PF00551"/>
    </source>
</evidence>
<dbReference type="PANTHER" id="PTHR11138">
    <property type="entry name" value="METHIONYL-TRNA FORMYLTRANSFERASE"/>
    <property type="match status" value="1"/>
</dbReference>
<dbReference type="Pfam" id="PF02911">
    <property type="entry name" value="Formyl_trans_C"/>
    <property type="match status" value="1"/>
</dbReference>
<comment type="similarity">
    <text evidence="1">Belongs to the Fmt family.</text>
</comment>
<dbReference type="AlphaFoldDB" id="A0A3B0ZEM0"/>
<keyword evidence="4" id="KW-0648">Protein biosynthesis</keyword>
<keyword evidence="3 7" id="KW-0808">Transferase</keyword>
<dbReference type="PANTHER" id="PTHR11138:SF5">
    <property type="entry name" value="METHIONYL-TRNA FORMYLTRANSFERASE, MITOCHONDRIAL"/>
    <property type="match status" value="1"/>
</dbReference>
<name>A0A3B0ZEM0_9ZZZZ</name>
<dbReference type="InterPro" id="IPR005794">
    <property type="entry name" value="Fmt"/>
</dbReference>
<feature type="domain" description="Formyl transferase N-terminal" evidence="5">
    <location>
        <begin position="12"/>
        <end position="190"/>
    </location>
</feature>
<proteinExistence type="inferred from homology"/>
<sequence length="320" mass="34985">MTLLKPKSGKLKIIFAGTPEFAATTLAVLLESKHNICAVYTQPDRPAGRGRKLTPSPVKQLAIQHQLPVYQPQTLRDEEAQQQLVALDADVMVVVAYGLILPQAVLEMPRQGCLNIHASLLPRWRGAAPIQRAIEAGDAESGVTIMQMDAGLDTGDMLHTASCTIKDDDTAQTLHNRLAKMGAEALLTVLQQLLDHTTIPVSQDNALANYAHKMEKREAEIVWQQDALQLSRRIRAFNLWPVCFTQWNGKPLRILMAQPLTEKSDQQPGTVIREGADGIDVACGDSVLRITTLQIAGKRATSAAEFIHSRSLLGSVLGQL</sequence>
<dbReference type="InterPro" id="IPR036477">
    <property type="entry name" value="Formyl_transf_N_sf"/>
</dbReference>
<dbReference type="EMBL" id="UOFP01000184">
    <property type="protein sequence ID" value="VAW87460.1"/>
    <property type="molecule type" value="Genomic_DNA"/>
</dbReference>
<dbReference type="InterPro" id="IPR011034">
    <property type="entry name" value="Formyl_transferase-like_C_sf"/>
</dbReference>
<feature type="domain" description="Formyl transferase C-terminal" evidence="6">
    <location>
        <begin position="213"/>
        <end position="309"/>
    </location>
</feature>
<organism evidence="7">
    <name type="scientific">hydrothermal vent metagenome</name>
    <dbReference type="NCBI Taxonomy" id="652676"/>
    <lineage>
        <taxon>unclassified sequences</taxon>
        <taxon>metagenomes</taxon>
        <taxon>ecological metagenomes</taxon>
    </lineage>
</organism>
<evidence type="ECO:0000256" key="2">
    <source>
        <dbReference type="ARBA" id="ARBA00012261"/>
    </source>
</evidence>
<dbReference type="SUPFAM" id="SSF53328">
    <property type="entry name" value="Formyltransferase"/>
    <property type="match status" value="1"/>
</dbReference>
<dbReference type="NCBIfam" id="TIGR00460">
    <property type="entry name" value="fmt"/>
    <property type="match status" value="1"/>
</dbReference>